<dbReference type="AlphaFoldDB" id="A0A517NCM5"/>
<protein>
    <recommendedName>
        <fullName evidence="3">Leucine Rich repeats (2 copies)</fullName>
    </recommendedName>
</protein>
<organism evidence="1 2">
    <name type="scientific">Rubripirellula lacrimiformis</name>
    <dbReference type="NCBI Taxonomy" id="1930273"/>
    <lineage>
        <taxon>Bacteria</taxon>
        <taxon>Pseudomonadati</taxon>
        <taxon>Planctomycetota</taxon>
        <taxon>Planctomycetia</taxon>
        <taxon>Pirellulales</taxon>
        <taxon>Pirellulaceae</taxon>
        <taxon>Rubripirellula</taxon>
    </lineage>
</organism>
<dbReference type="InterPro" id="IPR032675">
    <property type="entry name" value="LRR_dom_sf"/>
</dbReference>
<gene>
    <name evidence="1" type="ORF">K227x_32760</name>
</gene>
<keyword evidence="2" id="KW-1185">Reference proteome</keyword>
<accession>A0A517NCM5</accession>
<sequence>MRLLCSIQCLWHCGACIGCNAAHPTLHPSSEVGRFEVVDLPSPPADCQRYLNDVSTPMTIARDRLKLRDFTPLQHEAEAAQQLDDLTGRFAINDSGNIVKLYVGDKLTDQHTHLVLALVNLKFFTALNHPATEAGISDCGMAELLSHPSLDYITYQGNEQLTGSFFRSLQNPSSVKRIGVPYCPIDDDGLALARDCSLSHISVRGSLISDDSVDTLCSMRSLSQIHVKQTRITRFGLERLRDALPDCWIDLLDRPNDG</sequence>
<dbReference type="SUPFAM" id="SSF52047">
    <property type="entry name" value="RNI-like"/>
    <property type="match status" value="1"/>
</dbReference>
<evidence type="ECO:0008006" key="3">
    <source>
        <dbReference type="Google" id="ProtNLM"/>
    </source>
</evidence>
<dbReference type="EMBL" id="CP036525">
    <property type="protein sequence ID" value="QDT04879.1"/>
    <property type="molecule type" value="Genomic_DNA"/>
</dbReference>
<reference evidence="1 2" key="1">
    <citation type="submission" date="2019-02" db="EMBL/GenBank/DDBJ databases">
        <title>Deep-cultivation of Planctomycetes and their phenomic and genomic characterization uncovers novel biology.</title>
        <authorList>
            <person name="Wiegand S."/>
            <person name="Jogler M."/>
            <person name="Boedeker C."/>
            <person name="Pinto D."/>
            <person name="Vollmers J."/>
            <person name="Rivas-Marin E."/>
            <person name="Kohn T."/>
            <person name="Peeters S.H."/>
            <person name="Heuer A."/>
            <person name="Rast P."/>
            <person name="Oberbeckmann S."/>
            <person name="Bunk B."/>
            <person name="Jeske O."/>
            <person name="Meyerdierks A."/>
            <person name="Storesund J.E."/>
            <person name="Kallscheuer N."/>
            <person name="Luecker S."/>
            <person name="Lage O.M."/>
            <person name="Pohl T."/>
            <person name="Merkel B.J."/>
            <person name="Hornburger P."/>
            <person name="Mueller R.-W."/>
            <person name="Bruemmer F."/>
            <person name="Labrenz M."/>
            <person name="Spormann A.M."/>
            <person name="Op den Camp H."/>
            <person name="Overmann J."/>
            <person name="Amann R."/>
            <person name="Jetten M.S.M."/>
            <person name="Mascher T."/>
            <person name="Medema M.H."/>
            <person name="Devos D.P."/>
            <person name="Kaster A.-K."/>
            <person name="Ovreas L."/>
            <person name="Rohde M."/>
            <person name="Galperin M.Y."/>
            <person name="Jogler C."/>
        </authorList>
    </citation>
    <scope>NUCLEOTIDE SEQUENCE [LARGE SCALE GENOMIC DNA]</scope>
    <source>
        <strain evidence="1 2">K22_7</strain>
    </source>
</reference>
<evidence type="ECO:0000313" key="1">
    <source>
        <dbReference type="EMBL" id="QDT04879.1"/>
    </source>
</evidence>
<name>A0A517NCM5_9BACT</name>
<dbReference type="Gene3D" id="3.80.10.10">
    <property type="entry name" value="Ribonuclease Inhibitor"/>
    <property type="match status" value="1"/>
</dbReference>
<proteinExistence type="predicted"/>
<evidence type="ECO:0000313" key="2">
    <source>
        <dbReference type="Proteomes" id="UP000318538"/>
    </source>
</evidence>
<dbReference type="Proteomes" id="UP000318538">
    <property type="component" value="Chromosome"/>
</dbReference>
<dbReference type="KEGG" id="rlc:K227x_32760"/>